<feature type="compositionally biased region" description="Pro residues" evidence="1">
    <location>
        <begin position="28"/>
        <end position="44"/>
    </location>
</feature>
<comment type="caution">
    <text evidence="3">The sequence shown here is derived from an EMBL/GenBank/DDBJ whole genome shotgun (WGS) entry which is preliminary data.</text>
</comment>
<evidence type="ECO:0000313" key="4">
    <source>
        <dbReference type="Proteomes" id="UP000615760"/>
    </source>
</evidence>
<keyword evidence="2" id="KW-0732">Signal</keyword>
<protein>
    <submittedName>
        <fullName evidence="3">Uncharacterized protein</fullName>
    </submittedName>
</protein>
<organism evidence="3 4">
    <name type="scientific">Flavobacterium suaedae</name>
    <dbReference type="NCBI Taxonomy" id="1767027"/>
    <lineage>
        <taxon>Bacteria</taxon>
        <taxon>Pseudomonadati</taxon>
        <taxon>Bacteroidota</taxon>
        <taxon>Flavobacteriia</taxon>
        <taxon>Flavobacteriales</taxon>
        <taxon>Flavobacteriaceae</taxon>
        <taxon>Flavobacterium</taxon>
    </lineage>
</organism>
<feature type="compositionally biased region" description="Basic and acidic residues" evidence="1">
    <location>
        <begin position="78"/>
        <end position="89"/>
    </location>
</feature>
<keyword evidence="4" id="KW-1185">Reference proteome</keyword>
<feature type="chain" id="PRO_5046650464" evidence="2">
    <location>
        <begin position="20"/>
        <end position="89"/>
    </location>
</feature>
<proteinExistence type="predicted"/>
<evidence type="ECO:0000313" key="3">
    <source>
        <dbReference type="EMBL" id="GGB71166.1"/>
    </source>
</evidence>
<name>A0ABQ1JNK5_9FLAO</name>
<reference evidence="4" key="1">
    <citation type="journal article" date="2019" name="Int. J. Syst. Evol. Microbiol.">
        <title>The Global Catalogue of Microorganisms (GCM) 10K type strain sequencing project: providing services to taxonomists for standard genome sequencing and annotation.</title>
        <authorList>
            <consortium name="The Broad Institute Genomics Platform"/>
            <consortium name="The Broad Institute Genome Sequencing Center for Infectious Disease"/>
            <person name="Wu L."/>
            <person name="Ma J."/>
        </authorList>
    </citation>
    <scope>NUCLEOTIDE SEQUENCE [LARGE SCALE GENOMIC DNA]</scope>
    <source>
        <strain evidence="4">CGMCC 1.15461</strain>
    </source>
</reference>
<sequence length="89" mass="9505">MKKIVALTGVLAMMLFASCKDKKQDTPPATPPPAESPAPPPAPEPQVEDEDGTSIKLNEDGVSVKNKDGENESNVTVTDDKKELEINTD</sequence>
<feature type="signal peptide" evidence="2">
    <location>
        <begin position="1"/>
        <end position="19"/>
    </location>
</feature>
<dbReference type="EMBL" id="BMJE01000002">
    <property type="protein sequence ID" value="GGB71166.1"/>
    <property type="molecule type" value="Genomic_DNA"/>
</dbReference>
<dbReference type="Proteomes" id="UP000615760">
    <property type="component" value="Unassembled WGS sequence"/>
</dbReference>
<accession>A0ABQ1JNK5</accession>
<dbReference type="RefSeq" id="WP_188620048.1">
    <property type="nucleotide sequence ID" value="NZ_BMJE01000002.1"/>
</dbReference>
<evidence type="ECO:0000256" key="1">
    <source>
        <dbReference type="SAM" id="MobiDB-lite"/>
    </source>
</evidence>
<gene>
    <name evidence="3" type="ORF">GCM10007424_08970</name>
</gene>
<dbReference type="PROSITE" id="PS51257">
    <property type="entry name" value="PROKAR_LIPOPROTEIN"/>
    <property type="match status" value="1"/>
</dbReference>
<evidence type="ECO:0000256" key="2">
    <source>
        <dbReference type="SAM" id="SignalP"/>
    </source>
</evidence>
<feature type="region of interest" description="Disordered" evidence="1">
    <location>
        <begin position="21"/>
        <end position="89"/>
    </location>
</feature>